<accession>A0A1R3RD50</accession>
<protein>
    <submittedName>
        <fullName evidence="1">Uncharacterized protein</fullName>
    </submittedName>
</protein>
<proteinExistence type="predicted"/>
<evidence type="ECO:0000313" key="1">
    <source>
        <dbReference type="EMBL" id="OOF92412.1"/>
    </source>
</evidence>
<sequence length="51" mass="5627">MGYQLGCRRYATVNGSPGVPKAWFGKAIHGCILFVLNPTEDSRQGLDEILF</sequence>
<dbReference type="OrthoDB" id="4192850at2759"/>
<reference evidence="2" key="1">
    <citation type="journal article" date="2017" name="Genome Biol.">
        <title>Comparative genomics reveals high biological diversity and specific adaptations in the industrially and medically important fungal genus Aspergillus.</title>
        <authorList>
            <person name="de Vries R.P."/>
            <person name="Riley R."/>
            <person name="Wiebenga A."/>
            <person name="Aguilar-Osorio G."/>
            <person name="Amillis S."/>
            <person name="Uchima C.A."/>
            <person name="Anderluh G."/>
            <person name="Asadollahi M."/>
            <person name="Askin M."/>
            <person name="Barry K."/>
            <person name="Battaglia E."/>
            <person name="Bayram O."/>
            <person name="Benocci T."/>
            <person name="Braus-Stromeyer S.A."/>
            <person name="Caldana C."/>
            <person name="Canovas D."/>
            <person name="Cerqueira G.C."/>
            <person name="Chen F."/>
            <person name="Chen W."/>
            <person name="Choi C."/>
            <person name="Clum A."/>
            <person name="Dos Santos R.A."/>
            <person name="Damasio A.R."/>
            <person name="Diallinas G."/>
            <person name="Emri T."/>
            <person name="Fekete E."/>
            <person name="Flipphi M."/>
            <person name="Freyberg S."/>
            <person name="Gallo A."/>
            <person name="Gournas C."/>
            <person name="Habgood R."/>
            <person name="Hainaut M."/>
            <person name="Harispe M.L."/>
            <person name="Henrissat B."/>
            <person name="Hilden K.S."/>
            <person name="Hope R."/>
            <person name="Hossain A."/>
            <person name="Karabika E."/>
            <person name="Karaffa L."/>
            <person name="Karanyi Z."/>
            <person name="Krasevec N."/>
            <person name="Kuo A."/>
            <person name="Kusch H."/>
            <person name="LaButti K."/>
            <person name="Lagendijk E.L."/>
            <person name="Lapidus A."/>
            <person name="Levasseur A."/>
            <person name="Lindquist E."/>
            <person name="Lipzen A."/>
            <person name="Logrieco A.F."/>
            <person name="MacCabe A."/>
            <person name="Maekelae M.R."/>
            <person name="Malavazi I."/>
            <person name="Melin P."/>
            <person name="Meyer V."/>
            <person name="Mielnichuk N."/>
            <person name="Miskei M."/>
            <person name="Molnar A.P."/>
            <person name="Mule G."/>
            <person name="Ngan C.Y."/>
            <person name="Orejas M."/>
            <person name="Orosz E."/>
            <person name="Ouedraogo J.P."/>
            <person name="Overkamp K.M."/>
            <person name="Park H.-S."/>
            <person name="Perrone G."/>
            <person name="Piumi F."/>
            <person name="Punt P.J."/>
            <person name="Ram A.F."/>
            <person name="Ramon A."/>
            <person name="Rauscher S."/>
            <person name="Record E."/>
            <person name="Riano-Pachon D.M."/>
            <person name="Robert V."/>
            <person name="Roehrig J."/>
            <person name="Ruller R."/>
            <person name="Salamov A."/>
            <person name="Salih N.S."/>
            <person name="Samson R.A."/>
            <person name="Sandor E."/>
            <person name="Sanguinetti M."/>
            <person name="Schuetze T."/>
            <person name="Sepcic K."/>
            <person name="Shelest E."/>
            <person name="Sherlock G."/>
            <person name="Sophianopoulou V."/>
            <person name="Squina F.M."/>
            <person name="Sun H."/>
            <person name="Susca A."/>
            <person name="Todd R.B."/>
            <person name="Tsang A."/>
            <person name="Unkles S.E."/>
            <person name="van de Wiele N."/>
            <person name="van Rossen-Uffink D."/>
            <person name="Oliveira J.V."/>
            <person name="Vesth T.C."/>
            <person name="Visser J."/>
            <person name="Yu J.-H."/>
            <person name="Zhou M."/>
            <person name="Andersen M.R."/>
            <person name="Archer D.B."/>
            <person name="Baker S.E."/>
            <person name="Benoit I."/>
            <person name="Brakhage A.A."/>
            <person name="Braus G.H."/>
            <person name="Fischer R."/>
            <person name="Frisvad J.C."/>
            <person name="Goldman G.H."/>
            <person name="Houbraken J."/>
            <person name="Oakley B."/>
            <person name="Pocsi I."/>
            <person name="Scazzocchio C."/>
            <person name="Seiboth B."/>
            <person name="vanKuyk P.A."/>
            <person name="Wortman J."/>
            <person name="Dyer P.S."/>
            <person name="Grigoriev I.V."/>
        </authorList>
    </citation>
    <scope>NUCLEOTIDE SEQUENCE [LARGE SCALE GENOMIC DNA]</scope>
    <source>
        <strain evidence="2">ITEM 5010</strain>
    </source>
</reference>
<evidence type="ECO:0000313" key="2">
    <source>
        <dbReference type="Proteomes" id="UP000188318"/>
    </source>
</evidence>
<dbReference type="AlphaFoldDB" id="A0A1R3RD50"/>
<gene>
    <name evidence="1" type="ORF">ASPCADRAFT_210272</name>
</gene>
<organism evidence="1 2">
    <name type="scientific">Aspergillus carbonarius (strain ITEM 5010)</name>
    <dbReference type="NCBI Taxonomy" id="602072"/>
    <lineage>
        <taxon>Eukaryota</taxon>
        <taxon>Fungi</taxon>
        <taxon>Dikarya</taxon>
        <taxon>Ascomycota</taxon>
        <taxon>Pezizomycotina</taxon>
        <taxon>Eurotiomycetes</taxon>
        <taxon>Eurotiomycetidae</taxon>
        <taxon>Eurotiales</taxon>
        <taxon>Aspergillaceae</taxon>
        <taxon>Aspergillus</taxon>
        <taxon>Aspergillus subgen. Circumdati</taxon>
    </lineage>
</organism>
<dbReference type="VEuPathDB" id="FungiDB:ASPCADRAFT_210272"/>
<name>A0A1R3RD50_ASPC5</name>
<feature type="non-terminal residue" evidence="1">
    <location>
        <position position="1"/>
    </location>
</feature>
<keyword evidence="2" id="KW-1185">Reference proteome</keyword>
<dbReference type="EMBL" id="KV907507">
    <property type="protein sequence ID" value="OOF92412.1"/>
    <property type="molecule type" value="Genomic_DNA"/>
</dbReference>
<dbReference type="Proteomes" id="UP000188318">
    <property type="component" value="Unassembled WGS sequence"/>
</dbReference>